<dbReference type="Proteomes" id="UP000289482">
    <property type="component" value="Unassembled WGS sequence"/>
</dbReference>
<evidence type="ECO:0000313" key="1">
    <source>
        <dbReference type="EMBL" id="RXS62839.1"/>
    </source>
</evidence>
<evidence type="ECO:0008006" key="3">
    <source>
        <dbReference type="Google" id="ProtNLM"/>
    </source>
</evidence>
<organism evidence="1 2">
    <name type="scientific">Streptomyces sioyaensis</name>
    <dbReference type="NCBI Taxonomy" id="67364"/>
    <lineage>
        <taxon>Bacteria</taxon>
        <taxon>Bacillati</taxon>
        <taxon>Actinomycetota</taxon>
        <taxon>Actinomycetes</taxon>
        <taxon>Kitasatosporales</taxon>
        <taxon>Streptomycetaceae</taxon>
        <taxon>Streptomyces</taxon>
    </lineage>
</organism>
<dbReference type="GeneID" id="95781125"/>
<protein>
    <recommendedName>
        <fullName evidence="3">Phage late control D family protein</fullName>
    </recommendedName>
</protein>
<reference evidence="1 2" key="1">
    <citation type="submission" date="2019-01" db="EMBL/GenBank/DDBJ databases">
        <title>Draft genome sequences of the type strain Streptomyces sioyaensis DSM 40032 and its novel strain, TM32, a thermotolerant antibiotics-producing actinobacterium.</title>
        <authorList>
            <person name="Nakaew N."/>
            <person name="Lumyong S."/>
            <person name="Sloan W.T."/>
            <person name="Sungthong R."/>
        </authorList>
    </citation>
    <scope>NUCLEOTIDE SEQUENCE [LARGE SCALE GENOMIC DNA]</scope>
    <source>
        <strain evidence="1 2">DSM 40032</strain>
    </source>
</reference>
<gene>
    <name evidence="1" type="ORF">EST54_24770</name>
</gene>
<dbReference type="EMBL" id="SDIF01000088">
    <property type="protein sequence ID" value="RXS62839.1"/>
    <property type="molecule type" value="Genomic_DNA"/>
</dbReference>
<comment type="caution">
    <text evidence="1">The sequence shown here is derived from an EMBL/GenBank/DDBJ whole genome shotgun (WGS) entry which is preliminary data.</text>
</comment>
<proteinExistence type="predicted"/>
<accession>A0A4Q1QLP8</accession>
<evidence type="ECO:0000313" key="2">
    <source>
        <dbReference type="Proteomes" id="UP000289482"/>
    </source>
</evidence>
<keyword evidence="2" id="KW-1185">Reference proteome</keyword>
<name>A0A4Q1QLP8_9ACTN</name>
<dbReference type="RefSeq" id="WP_129249935.1">
    <property type="nucleotide sequence ID" value="NZ_JABZEL010000021.1"/>
</dbReference>
<dbReference type="AlphaFoldDB" id="A0A4Q1QLP8"/>
<sequence length="372" mass="39299">MTSSLHLMLLTGDTVPEPAPAALMDALHHVRVTSASGVTNGFQLTLAVSPRSPLRQAVMPGGALGVKKRVVVAVVLAGRCQVLMDGVITRQEVHAGQAPGSSFLTVTGEDLSLLMDLQHVRRAYPGLPPHLRAVTVCARYAQYGITPLAVPPVLTDQPDPAVAIPVQVATDLAYLRATAADVGHVFHLEPGPEPGLSTAYWGPQKRQGDAQPALTTDCGAADNVEELSFAFDGLSATRYVTHHVDPGSRDVSEVVPPEPQVLRRNLAAQPAPALCERPLTGQTGRSLTQARLAGLGREVSGDPVTAQGTLDVLRYGHVLSAHHLVGVRGAGPAYDGSYLVRGVTHDLTRSTYRQHFTLARDGLVSDTQVVSP</sequence>